<feature type="compositionally biased region" description="Polar residues" evidence="1">
    <location>
        <begin position="1"/>
        <end position="14"/>
    </location>
</feature>
<evidence type="ECO:0000256" key="1">
    <source>
        <dbReference type="SAM" id="MobiDB-lite"/>
    </source>
</evidence>
<organism evidence="2 3">
    <name type="scientific">White spot syndrome virus</name>
    <dbReference type="NCBI Taxonomy" id="342409"/>
    <lineage>
        <taxon>Viruses</taxon>
        <taxon>Viruses incertae sedis</taxon>
        <taxon>Naldaviricetes</taxon>
        <taxon>Nimaviridae</taxon>
        <taxon>Whispovirus</taxon>
    </lineage>
</organism>
<protein>
    <submittedName>
        <fullName evidence="2">Wsv451</fullName>
    </submittedName>
</protein>
<accession>K7WHZ4</accession>
<feature type="compositionally biased region" description="Basic and acidic residues" evidence="1">
    <location>
        <begin position="36"/>
        <end position="51"/>
    </location>
</feature>
<sequence length="92" mass="10158">MGIDNTLNQYSSWRGLSAPAPPPPPPTPTPVLVAHSEGEWNKRPDSADLSREGSFPLSNLTCCILTSVYKYHTRARTKSEGLFSVSHFFHTT</sequence>
<evidence type="ECO:0000313" key="3">
    <source>
        <dbReference type="Proteomes" id="UP000277283"/>
    </source>
</evidence>
<feature type="compositionally biased region" description="Pro residues" evidence="1">
    <location>
        <begin position="19"/>
        <end position="29"/>
    </location>
</feature>
<gene>
    <name evidence="2" type="ORF">wssv_04510</name>
</gene>
<dbReference type="Proteomes" id="UP000277283">
    <property type="component" value="Segment"/>
</dbReference>
<name>K7WHZ4_9VIRU</name>
<feature type="region of interest" description="Disordered" evidence="1">
    <location>
        <begin position="1"/>
        <end position="52"/>
    </location>
</feature>
<evidence type="ECO:0000313" key="2">
    <source>
        <dbReference type="EMBL" id="AFX59828.1"/>
    </source>
</evidence>
<dbReference type="EMBL" id="JX515788">
    <property type="protein sequence ID" value="AFX59828.1"/>
    <property type="molecule type" value="Genomic_DNA"/>
</dbReference>
<proteinExistence type="predicted"/>
<reference evidence="3" key="1">
    <citation type="submission" date="2012-08" db="EMBL/GenBank/DDBJ databases">
        <authorList>
            <person name="Choi T.-J."/>
        </authorList>
    </citation>
    <scope>NUCLEOTIDE SEQUENCE [LARGE SCALE GENOMIC DNA]</scope>
    <source>
        <strain evidence="3">K-LV1</strain>
    </source>
</reference>